<dbReference type="InterPro" id="IPR002173">
    <property type="entry name" value="Carboh/pur_kinase_PfkB_CS"/>
</dbReference>
<feature type="domain" description="Carbohydrate kinase PfkB" evidence="6">
    <location>
        <begin position="2"/>
        <end position="298"/>
    </location>
</feature>
<dbReference type="PANTHER" id="PTHR43085:SF1">
    <property type="entry name" value="PSEUDOURIDINE KINASE-RELATED"/>
    <property type="match status" value="1"/>
</dbReference>
<evidence type="ECO:0000313" key="7">
    <source>
        <dbReference type="EMBL" id="THH36099.1"/>
    </source>
</evidence>
<dbReference type="Pfam" id="PF00294">
    <property type="entry name" value="PfkB"/>
    <property type="match status" value="1"/>
</dbReference>
<evidence type="ECO:0000256" key="3">
    <source>
        <dbReference type="ARBA" id="ARBA00022741"/>
    </source>
</evidence>
<evidence type="ECO:0000313" key="8">
    <source>
        <dbReference type="Proteomes" id="UP000306602"/>
    </source>
</evidence>
<dbReference type="Gene3D" id="3.40.1190.20">
    <property type="match status" value="1"/>
</dbReference>
<evidence type="ECO:0000256" key="1">
    <source>
        <dbReference type="ARBA" id="ARBA00010688"/>
    </source>
</evidence>
<dbReference type="InterPro" id="IPR029056">
    <property type="entry name" value="Ribokinase-like"/>
</dbReference>
<keyword evidence="8" id="KW-1185">Reference proteome</keyword>
<dbReference type="OrthoDB" id="9795789at2"/>
<dbReference type="GO" id="GO:0005524">
    <property type="term" value="F:ATP binding"/>
    <property type="evidence" value="ECO:0007669"/>
    <property type="project" value="UniProtKB-KW"/>
</dbReference>
<dbReference type="PROSITE" id="PS00584">
    <property type="entry name" value="PFKB_KINASES_2"/>
    <property type="match status" value="1"/>
</dbReference>
<keyword evidence="5" id="KW-0067">ATP-binding</keyword>
<dbReference type="AlphaFoldDB" id="A0A4S4NA69"/>
<name>A0A4S4NA69_9RHOB</name>
<dbReference type="SUPFAM" id="SSF53613">
    <property type="entry name" value="Ribokinase-like"/>
    <property type="match status" value="1"/>
</dbReference>
<dbReference type="EMBL" id="SRKY01000003">
    <property type="protein sequence ID" value="THH36099.1"/>
    <property type="molecule type" value="Genomic_DNA"/>
</dbReference>
<evidence type="ECO:0000256" key="5">
    <source>
        <dbReference type="ARBA" id="ARBA00022840"/>
    </source>
</evidence>
<evidence type="ECO:0000259" key="6">
    <source>
        <dbReference type="Pfam" id="PF00294"/>
    </source>
</evidence>
<reference evidence="7 8" key="1">
    <citation type="submission" date="2019-04" db="EMBL/GenBank/DDBJ databases">
        <title>Shimia ponticola sp. nov., isolated from seawater.</title>
        <authorList>
            <person name="Kim Y.-O."/>
            <person name="Yoon J.-H."/>
        </authorList>
    </citation>
    <scope>NUCLEOTIDE SEQUENCE [LARGE SCALE GENOMIC DNA]</scope>
    <source>
        <strain evidence="7 8">MYP11</strain>
    </source>
</reference>
<keyword evidence="4 7" id="KW-0418">Kinase</keyword>
<dbReference type="GO" id="GO:0016301">
    <property type="term" value="F:kinase activity"/>
    <property type="evidence" value="ECO:0007669"/>
    <property type="project" value="UniProtKB-KW"/>
</dbReference>
<dbReference type="InterPro" id="IPR050306">
    <property type="entry name" value="PfkB_Carbo_kinase"/>
</dbReference>
<keyword evidence="3" id="KW-0547">Nucleotide-binding</keyword>
<dbReference type="PANTHER" id="PTHR43085">
    <property type="entry name" value="HEXOKINASE FAMILY MEMBER"/>
    <property type="match status" value="1"/>
</dbReference>
<dbReference type="Proteomes" id="UP000306602">
    <property type="component" value="Unassembled WGS sequence"/>
</dbReference>
<comment type="similarity">
    <text evidence="1">Belongs to the carbohydrate kinase PfkB family.</text>
</comment>
<proteinExistence type="inferred from homology"/>
<gene>
    <name evidence="7" type="ORF">E4Z66_13660</name>
</gene>
<sequence>MILCVGEALIDMIPDRQGTPQPHVGGAVLNTARALGRLDQDVALLTGLSSDEYGRLIEEAMIESGVTTTQAVRSDRPTTLAIVELNDGQARYEFRDEGSALRDLTFADLPAPTPGTQALFFGGISLCNPPVADAFAEYATRHAASYLTFLDPNLRPGFANDPAGYFDRLHRMMQVSDIVKMSDDDLGLLHPDVSLEDAVAKVLAAGPKLLLLTLGGDGARAIHVNGTTARVPGQKVDVVDTVGAGDTFNAGVLARAAQLDLLDKSGIDGWTPEQMRSLIDLGARAAAVTVSRAGANPPRTHELPV</sequence>
<comment type="caution">
    <text evidence="7">The sequence shown here is derived from an EMBL/GenBank/DDBJ whole genome shotgun (WGS) entry which is preliminary data.</text>
</comment>
<dbReference type="InterPro" id="IPR011611">
    <property type="entry name" value="PfkB_dom"/>
</dbReference>
<organism evidence="7 8">
    <name type="scientific">Aliishimia ponticola</name>
    <dbReference type="NCBI Taxonomy" id="2499833"/>
    <lineage>
        <taxon>Bacteria</taxon>
        <taxon>Pseudomonadati</taxon>
        <taxon>Pseudomonadota</taxon>
        <taxon>Alphaproteobacteria</taxon>
        <taxon>Rhodobacterales</taxon>
        <taxon>Paracoccaceae</taxon>
        <taxon>Aliishimia</taxon>
    </lineage>
</organism>
<evidence type="ECO:0000256" key="4">
    <source>
        <dbReference type="ARBA" id="ARBA00022777"/>
    </source>
</evidence>
<evidence type="ECO:0000256" key="2">
    <source>
        <dbReference type="ARBA" id="ARBA00022679"/>
    </source>
</evidence>
<keyword evidence="2" id="KW-0808">Transferase</keyword>
<accession>A0A4S4NA69</accession>
<dbReference type="RefSeq" id="WP_136463569.1">
    <property type="nucleotide sequence ID" value="NZ_SRKY01000003.1"/>
</dbReference>
<protein>
    <submittedName>
        <fullName evidence="7">Carbohydrate kinase</fullName>
    </submittedName>
</protein>
<dbReference type="CDD" id="cd01167">
    <property type="entry name" value="bac_FRK"/>
    <property type="match status" value="1"/>
</dbReference>